<accession>A0A7H9APE1</accession>
<dbReference type="AlphaFoldDB" id="A0A7H9APE1"/>
<dbReference type="Pfam" id="PF00085">
    <property type="entry name" value="Thioredoxin"/>
    <property type="match status" value="1"/>
</dbReference>
<dbReference type="SUPFAM" id="SSF52833">
    <property type="entry name" value="Thioredoxin-like"/>
    <property type="match status" value="1"/>
</dbReference>
<feature type="domain" description="Thioredoxin" evidence="2">
    <location>
        <begin position="86"/>
        <end position="164"/>
    </location>
</feature>
<feature type="chain" id="PRO_5028980140" evidence="1">
    <location>
        <begin position="23"/>
        <end position="194"/>
    </location>
</feature>
<dbReference type="RefSeq" id="WP_179241618.1">
    <property type="nucleotide sequence ID" value="NZ_CP058595.1"/>
</dbReference>
<gene>
    <name evidence="3" type="ORF">HYG79_08195</name>
</gene>
<dbReference type="Proteomes" id="UP000509302">
    <property type="component" value="Chromosome"/>
</dbReference>
<dbReference type="CDD" id="cd02947">
    <property type="entry name" value="TRX_family"/>
    <property type="match status" value="1"/>
</dbReference>
<evidence type="ECO:0000259" key="2">
    <source>
        <dbReference type="Pfam" id="PF00085"/>
    </source>
</evidence>
<dbReference type="Gene3D" id="3.40.30.10">
    <property type="entry name" value="Glutaredoxin"/>
    <property type="match status" value="1"/>
</dbReference>
<evidence type="ECO:0000256" key="1">
    <source>
        <dbReference type="SAM" id="SignalP"/>
    </source>
</evidence>
<keyword evidence="4" id="KW-1185">Reference proteome</keyword>
<protein>
    <submittedName>
        <fullName evidence="3">Thioredoxin family protein</fullName>
    </submittedName>
</protein>
<dbReference type="InterPro" id="IPR013766">
    <property type="entry name" value="Thioredoxin_domain"/>
</dbReference>
<reference evidence="3 4" key="1">
    <citation type="journal article" date="2006" name="Int. J. Syst. Evol. Microbiol.">
        <title>Costertonia aggregata gen. nov., sp. nov., a mesophilic marine bacterium of the family Flavobacteriaceae, isolated from a mature biofilm.</title>
        <authorList>
            <person name="Kwon K.K."/>
            <person name="Lee Y.K."/>
            <person name="Lee H.K."/>
        </authorList>
    </citation>
    <scope>NUCLEOTIDE SEQUENCE [LARGE SCALE GENOMIC DNA]</scope>
    <source>
        <strain evidence="3 4">KCCM 42265</strain>
    </source>
</reference>
<dbReference type="InterPro" id="IPR036249">
    <property type="entry name" value="Thioredoxin-like_sf"/>
</dbReference>
<evidence type="ECO:0000313" key="4">
    <source>
        <dbReference type="Proteomes" id="UP000509302"/>
    </source>
</evidence>
<organism evidence="3 4">
    <name type="scientific">Costertonia aggregata</name>
    <dbReference type="NCBI Taxonomy" id="343403"/>
    <lineage>
        <taxon>Bacteria</taxon>
        <taxon>Pseudomonadati</taxon>
        <taxon>Bacteroidota</taxon>
        <taxon>Flavobacteriia</taxon>
        <taxon>Flavobacteriales</taxon>
        <taxon>Flavobacteriaceae</taxon>
        <taxon>Costertonia</taxon>
    </lineage>
</organism>
<name>A0A7H9APE1_9FLAO</name>
<proteinExistence type="predicted"/>
<feature type="signal peptide" evidence="1">
    <location>
        <begin position="1"/>
        <end position="22"/>
    </location>
</feature>
<keyword evidence="1" id="KW-0732">Signal</keyword>
<dbReference type="KEGG" id="cagg:HYG79_08195"/>
<sequence length="194" mass="22102">MKTCSIFFVCSLLLLSIPNVCSPQSEDLNLVTVDKNGREKLLGQVNKDAFMANSFKTWFSTGFDQYQVDSTTLEPIKKKFFEHHIKVFMGTWCGDSKREIPRFYKILEAIDFPKEQLQMIAVDNSKANYKKSPGGEEKGRNITKVPTFIFYNNGKEVNRIVESPIKSLEKDIVAIISGKKYIPNYSTALVLPQD</sequence>
<evidence type="ECO:0000313" key="3">
    <source>
        <dbReference type="EMBL" id="QLG45329.1"/>
    </source>
</evidence>
<dbReference type="EMBL" id="CP058595">
    <property type="protein sequence ID" value="QLG45329.1"/>
    <property type="molecule type" value="Genomic_DNA"/>
</dbReference>